<dbReference type="PANTHER" id="PTHR12841:SF6">
    <property type="entry name" value="PROTEIN UNC-50 HOMOLOG"/>
    <property type="match status" value="1"/>
</dbReference>
<feature type="region of interest" description="Disordered" evidence="6">
    <location>
        <begin position="17"/>
        <end position="61"/>
    </location>
</feature>
<evidence type="ECO:0000313" key="8">
    <source>
        <dbReference type="EMBL" id="KNZ60545.1"/>
    </source>
</evidence>
<comment type="subcellular location">
    <subcellularLocation>
        <location evidence="1">Membrane</location>
        <topology evidence="1">Multi-pass membrane protein</topology>
    </subcellularLocation>
</comment>
<dbReference type="AlphaFoldDB" id="A0A0L6VK94"/>
<comment type="caution">
    <text evidence="8">The sequence shown here is derived from an EMBL/GenBank/DDBJ whole genome shotgun (WGS) entry which is preliminary data.</text>
</comment>
<accession>A0A0L6VK94</accession>
<evidence type="ECO:0000256" key="5">
    <source>
        <dbReference type="ARBA" id="ARBA00023136"/>
    </source>
</evidence>
<evidence type="ECO:0000313" key="9">
    <source>
        <dbReference type="Proteomes" id="UP000037035"/>
    </source>
</evidence>
<protein>
    <submittedName>
        <fullName evidence="8">Uncharacterized protein</fullName>
    </submittedName>
</protein>
<dbReference type="STRING" id="27349.A0A0L6VK94"/>
<feature type="transmembrane region" description="Helical" evidence="7">
    <location>
        <begin position="259"/>
        <end position="278"/>
    </location>
</feature>
<evidence type="ECO:0000256" key="3">
    <source>
        <dbReference type="ARBA" id="ARBA00022692"/>
    </source>
</evidence>
<keyword evidence="4 7" id="KW-1133">Transmembrane helix</keyword>
<evidence type="ECO:0000256" key="6">
    <source>
        <dbReference type="SAM" id="MobiDB-lite"/>
    </source>
</evidence>
<dbReference type="GO" id="GO:0000139">
    <property type="term" value="C:Golgi membrane"/>
    <property type="evidence" value="ECO:0007669"/>
    <property type="project" value="TreeGrafter"/>
</dbReference>
<proteinExistence type="inferred from homology"/>
<keyword evidence="9" id="KW-1185">Reference proteome</keyword>
<name>A0A0L6VK94_9BASI</name>
<dbReference type="Pfam" id="PF05216">
    <property type="entry name" value="UNC-50"/>
    <property type="match status" value="3"/>
</dbReference>
<sequence>MSKHLYASILPTSAAASTSANNSTSKHAMSTSRSPSPSRNIFPTTPFNTSIRTRSSSSGPDRLKKLLSRLFKPSRWPTMDFELAAWQMSYLCIAPRRVSVPSPPKNYAPWALFTDDQYGCVPATDEEYLGQGRPSDPDPANGDDGRSRVPVESALSAHLEPHYLARLSRPLHPQGLLPHRLGHQHSPLVRPTSYPPLPSPFSSYTPTYTPHVRLVVLSQGQSRTISSPIHRTLMPRINGRRHWKCIQRQYAFDIHTNSFFPLFLNLYVLQLILAPLVLRHNWLSLPYLLNLHPPPPPPQKKKKRIHKKNDSMKRNFYYVTYLGYNSLPFLIKSEILLIPILLYTVLYFISLLGLNIASHVLTCYFDPFLITSSPP</sequence>
<evidence type="ECO:0000256" key="1">
    <source>
        <dbReference type="ARBA" id="ARBA00004141"/>
    </source>
</evidence>
<keyword evidence="5 7" id="KW-0472">Membrane</keyword>
<keyword evidence="3 7" id="KW-0812">Transmembrane</keyword>
<dbReference type="Proteomes" id="UP000037035">
    <property type="component" value="Unassembled WGS sequence"/>
</dbReference>
<feature type="compositionally biased region" description="Polar residues" evidence="6">
    <location>
        <begin position="26"/>
        <end position="59"/>
    </location>
</feature>
<organism evidence="8 9">
    <name type="scientific">Puccinia sorghi</name>
    <dbReference type="NCBI Taxonomy" id="27349"/>
    <lineage>
        <taxon>Eukaryota</taxon>
        <taxon>Fungi</taxon>
        <taxon>Dikarya</taxon>
        <taxon>Basidiomycota</taxon>
        <taxon>Pucciniomycotina</taxon>
        <taxon>Pucciniomycetes</taxon>
        <taxon>Pucciniales</taxon>
        <taxon>Pucciniaceae</taxon>
        <taxon>Puccinia</taxon>
    </lineage>
</organism>
<evidence type="ECO:0000256" key="2">
    <source>
        <dbReference type="ARBA" id="ARBA00006293"/>
    </source>
</evidence>
<gene>
    <name evidence="8" type="ORF">VP01_1539g2</name>
</gene>
<feature type="region of interest" description="Disordered" evidence="6">
    <location>
        <begin position="125"/>
        <end position="148"/>
    </location>
</feature>
<comment type="similarity">
    <text evidence="2">Belongs to the unc-50 family.</text>
</comment>
<dbReference type="EMBL" id="LAVV01005997">
    <property type="protein sequence ID" value="KNZ60545.1"/>
    <property type="molecule type" value="Genomic_DNA"/>
</dbReference>
<reference evidence="8 9" key="1">
    <citation type="submission" date="2015-08" db="EMBL/GenBank/DDBJ databases">
        <title>Next Generation Sequencing and Analysis of the Genome of Puccinia sorghi L Schw, the Causal Agent of Maize Common Rust.</title>
        <authorList>
            <person name="Rochi L."/>
            <person name="Burguener G."/>
            <person name="Darino M."/>
            <person name="Turjanski A."/>
            <person name="Kreff E."/>
            <person name="Dieguez M.J."/>
            <person name="Sacco F."/>
        </authorList>
    </citation>
    <scope>NUCLEOTIDE SEQUENCE [LARGE SCALE GENOMIC DNA]</scope>
    <source>
        <strain evidence="8 9">RO10H11247</strain>
    </source>
</reference>
<feature type="transmembrane region" description="Helical" evidence="7">
    <location>
        <begin position="337"/>
        <end position="357"/>
    </location>
</feature>
<dbReference type="OrthoDB" id="10027013at2759"/>
<dbReference type="VEuPathDB" id="FungiDB:VP01_1539g2"/>
<dbReference type="PANTHER" id="PTHR12841">
    <property type="entry name" value="PROTEIN UNC-50 HOMOLOG"/>
    <property type="match status" value="1"/>
</dbReference>
<dbReference type="InterPro" id="IPR007881">
    <property type="entry name" value="UNC-50"/>
</dbReference>
<evidence type="ECO:0000256" key="4">
    <source>
        <dbReference type="ARBA" id="ARBA00022989"/>
    </source>
</evidence>
<evidence type="ECO:0000256" key="7">
    <source>
        <dbReference type="SAM" id="Phobius"/>
    </source>
</evidence>